<reference evidence="2" key="1">
    <citation type="journal article" date="2019" name="Int. J. Syst. Evol. Microbiol.">
        <title>The Global Catalogue of Microorganisms (GCM) 10K type strain sequencing project: providing services to taxonomists for standard genome sequencing and annotation.</title>
        <authorList>
            <consortium name="The Broad Institute Genomics Platform"/>
            <consortium name="The Broad Institute Genome Sequencing Center for Infectious Disease"/>
            <person name="Wu L."/>
            <person name="Ma J."/>
        </authorList>
    </citation>
    <scope>NUCLEOTIDE SEQUENCE [LARGE SCALE GENOMIC DNA]</scope>
    <source>
        <strain evidence="2">CGMCC 1.5362</strain>
    </source>
</reference>
<dbReference type="Proteomes" id="UP000662111">
    <property type="component" value="Unassembled WGS sequence"/>
</dbReference>
<keyword evidence="2" id="KW-1185">Reference proteome</keyword>
<comment type="caution">
    <text evidence="1">The sequence shown here is derived from an EMBL/GenBank/DDBJ whole genome shotgun (WGS) entry which is preliminary data.</text>
</comment>
<organism evidence="1 2">
    <name type="scientific">Ornithinimicrobium pekingense</name>
    <dbReference type="NCBI Taxonomy" id="384677"/>
    <lineage>
        <taxon>Bacteria</taxon>
        <taxon>Bacillati</taxon>
        <taxon>Actinomycetota</taxon>
        <taxon>Actinomycetes</taxon>
        <taxon>Micrococcales</taxon>
        <taxon>Ornithinimicrobiaceae</taxon>
        <taxon>Ornithinimicrobium</taxon>
    </lineage>
</organism>
<proteinExistence type="predicted"/>
<protein>
    <submittedName>
        <fullName evidence="1">Uncharacterized protein</fullName>
    </submittedName>
</protein>
<accession>A0ABQ2FB51</accession>
<dbReference type="RefSeq" id="WP_022922283.1">
    <property type="nucleotide sequence ID" value="NZ_BMLB01000007.1"/>
</dbReference>
<sequence>MTAVRSGHGTDLVWPAVVPAEAAVRTVARRLPPGAQLSARLYHHPFAGMAFLCGTDTRRSRWLAPARPLLASVLVDLVSGRAFLTDPWDADELTTRAAALSASSGDALWSEAAPVLRDPAPRVTEDEAVAAGHALLPGLLARRRRLDLLERAELTQTPVRFGKPNWWVTGRSGERTVEVVVDALSGRHYVRSA</sequence>
<evidence type="ECO:0000313" key="2">
    <source>
        <dbReference type="Proteomes" id="UP000662111"/>
    </source>
</evidence>
<gene>
    <name evidence="1" type="ORF">GCM10011509_30240</name>
</gene>
<evidence type="ECO:0000313" key="1">
    <source>
        <dbReference type="EMBL" id="GGK79669.1"/>
    </source>
</evidence>
<dbReference type="EMBL" id="BMLB01000007">
    <property type="protein sequence ID" value="GGK79669.1"/>
    <property type="molecule type" value="Genomic_DNA"/>
</dbReference>
<name>A0ABQ2FB51_9MICO</name>